<dbReference type="EMBL" id="JAVXZY010000001">
    <property type="protein sequence ID" value="MDT8997965.1"/>
    <property type="molecule type" value="Genomic_DNA"/>
</dbReference>
<evidence type="ECO:0008006" key="4">
    <source>
        <dbReference type="Google" id="ProtNLM"/>
    </source>
</evidence>
<sequence>MSQETRPDLLPEGWAARRRSSAAEAAQIERLVPVLTEVLDIEALVVASPSPEVQHEVQVADASDRSASGLHLSAELGGSAGEAELLETPGHEANESFALPAERAGLDASIPDGQPSSSAPALAFESPQRGSEASFAEHLDELLSGLDLAGSPLPAASRPQDATDTLQAGAGTERGDQFLAALDGLHGEIVAAAPDAPLIELDLGLGADTEGQLTESEQAASMASPEPALALQGVVDGVEPHASAAAAFDAALLDRLVTQALVPALEETLVRLTPLIADELRTSLRSQFARLLAEPRAKPQD</sequence>
<reference evidence="2" key="1">
    <citation type="submission" date="2023-09" db="EMBL/GenBank/DDBJ databases">
        <title>Paucibacter sp. APW11 Genome sequencing and assembly.</title>
        <authorList>
            <person name="Kim I."/>
        </authorList>
    </citation>
    <scope>NUCLEOTIDE SEQUENCE</scope>
    <source>
        <strain evidence="2">APW11</strain>
    </source>
</reference>
<organism evidence="2 3">
    <name type="scientific">Roseateles aquae</name>
    <dbReference type="NCBI Taxonomy" id="3077235"/>
    <lineage>
        <taxon>Bacteria</taxon>
        <taxon>Pseudomonadati</taxon>
        <taxon>Pseudomonadota</taxon>
        <taxon>Betaproteobacteria</taxon>
        <taxon>Burkholderiales</taxon>
        <taxon>Sphaerotilaceae</taxon>
        <taxon>Roseateles</taxon>
    </lineage>
</organism>
<feature type="region of interest" description="Disordered" evidence="1">
    <location>
        <begin position="106"/>
        <end position="133"/>
    </location>
</feature>
<gene>
    <name evidence="2" type="ORF">RQP53_01605</name>
</gene>
<evidence type="ECO:0000256" key="1">
    <source>
        <dbReference type="SAM" id="MobiDB-lite"/>
    </source>
</evidence>
<dbReference type="Proteomes" id="UP001246372">
    <property type="component" value="Unassembled WGS sequence"/>
</dbReference>
<accession>A0ABU3P6W5</accession>
<proteinExistence type="predicted"/>
<protein>
    <recommendedName>
        <fullName evidence="4">DUF2497 domain-containing protein</fullName>
    </recommendedName>
</protein>
<evidence type="ECO:0000313" key="3">
    <source>
        <dbReference type="Proteomes" id="UP001246372"/>
    </source>
</evidence>
<name>A0ABU3P6W5_9BURK</name>
<keyword evidence="3" id="KW-1185">Reference proteome</keyword>
<dbReference type="RefSeq" id="WP_315648227.1">
    <property type="nucleotide sequence ID" value="NZ_JAVXZY010000001.1"/>
</dbReference>
<comment type="caution">
    <text evidence="2">The sequence shown here is derived from an EMBL/GenBank/DDBJ whole genome shotgun (WGS) entry which is preliminary data.</text>
</comment>
<evidence type="ECO:0000313" key="2">
    <source>
        <dbReference type="EMBL" id="MDT8997965.1"/>
    </source>
</evidence>